<dbReference type="EMBL" id="OA883174">
    <property type="protein sequence ID" value="CAD7278163.1"/>
    <property type="molecule type" value="Genomic_DNA"/>
</dbReference>
<evidence type="ECO:0000256" key="2">
    <source>
        <dbReference type="SAM" id="Phobius"/>
    </source>
</evidence>
<accession>A0A7R9BMN4</accession>
<dbReference type="EMBL" id="CAJPEX010001137">
    <property type="protein sequence ID" value="CAG0918315.1"/>
    <property type="molecule type" value="Genomic_DNA"/>
</dbReference>
<proteinExistence type="predicted"/>
<keyword evidence="2" id="KW-0472">Membrane</keyword>
<feature type="region of interest" description="Disordered" evidence="1">
    <location>
        <begin position="43"/>
        <end position="105"/>
    </location>
</feature>
<keyword evidence="2" id="KW-0812">Transmembrane</keyword>
<sequence length="157" mass="17169">MYADADMSARTIAWAMARSHFVVLRRLRYGCRSAEADDVSSLQIEGEPGGVEGGNLSGGRPRRRVFPRCDVDVEESFGTKSQPHRPSTETKEIKDSADPKSSPSSLLESQQFLKSGDGCHVVARLTNKAALTPRAACNQPAAAIILLLLLRVVFFFF</sequence>
<feature type="compositionally biased region" description="Gly residues" evidence="1">
    <location>
        <begin position="47"/>
        <end position="57"/>
    </location>
</feature>
<gene>
    <name evidence="3" type="ORF">NMOB1V02_LOCUS5874</name>
</gene>
<keyword evidence="4" id="KW-1185">Reference proteome</keyword>
<reference evidence="3" key="1">
    <citation type="submission" date="2020-11" db="EMBL/GenBank/DDBJ databases">
        <authorList>
            <person name="Tran Van P."/>
        </authorList>
    </citation>
    <scope>NUCLEOTIDE SEQUENCE</scope>
</reference>
<feature type="compositionally biased region" description="Basic and acidic residues" evidence="1">
    <location>
        <begin position="86"/>
        <end position="98"/>
    </location>
</feature>
<protein>
    <submittedName>
        <fullName evidence="3">Uncharacterized protein</fullName>
    </submittedName>
</protein>
<evidence type="ECO:0000256" key="1">
    <source>
        <dbReference type="SAM" id="MobiDB-lite"/>
    </source>
</evidence>
<evidence type="ECO:0000313" key="4">
    <source>
        <dbReference type="Proteomes" id="UP000678499"/>
    </source>
</evidence>
<dbReference type="AlphaFoldDB" id="A0A7R9BMN4"/>
<evidence type="ECO:0000313" key="3">
    <source>
        <dbReference type="EMBL" id="CAD7278163.1"/>
    </source>
</evidence>
<keyword evidence="2" id="KW-1133">Transmembrane helix</keyword>
<dbReference type="Proteomes" id="UP000678499">
    <property type="component" value="Unassembled WGS sequence"/>
</dbReference>
<feature type="transmembrane region" description="Helical" evidence="2">
    <location>
        <begin position="140"/>
        <end position="156"/>
    </location>
</feature>
<name>A0A7R9BMN4_9CRUS</name>
<organism evidence="3">
    <name type="scientific">Notodromas monacha</name>
    <dbReference type="NCBI Taxonomy" id="399045"/>
    <lineage>
        <taxon>Eukaryota</taxon>
        <taxon>Metazoa</taxon>
        <taxon>Ecdysozoa</taxon>
        <taxon>Arthropoda</taxon>
        <taxon>Crustacea</taxon>
        <taxon>Oligostraca</taxon>
        <taxon>Ostracoda</taxon>
        <taxon>Podocopa</taxon>
        <taxon>Podocopida</taxon>
        <taxon>Cypridocopina</taxon>
        <taxon>Cypridoidea</taxon>
        <taxon>Cyprididae</taxon>
        <taxon>Notodromas</taxon>
    </lineage>
</organism>